<dbReference type="CDD" id="cd00303">
    <property type="entry name" value="retropepsin_like"/>
    <property type="match status" value="1"/>
</dbReference>
<dbReference type="AlphaFoldDB" id="A0A151U2X1"/>
<evidence type="ECO:0000313" key="2">
    <source>
        <dbReference type="EMBL" id="KYP73578.1"/>
    </source>
</evidence>
<sequence length="419" mass="46621">MKLDFPKFDGSEPLNWLFRAEQFFALYQTPEPQRLAIAAIHMEGDAGPWFQMLQKMNLLPNWQALVQAVEAHFGPSPFDSPRAALFKLQQIDSVQNYYHQFSSLANHVEGLTDAALLDCFINGLKSDIKREVLVQLPTSLVRAVALAKLYDAKPTPTPHYSKNRFMASTQNRINSPLPSSQNSSLPGLLPTPKMQALPTPTSSHSIKRMTAAEMQIRRDRGLCYTCDEKFTPSHRCPNRQFLFLLQEDDMPPNPLPLIPCDDYVPIVEESVAEFHHLSHSAFHGASGPGTLRFHGLLFGHEVQVLLDSGSSDNFVQPRLAKFLQLPIENAPNFKVLVGNGNYLTCEGRIRQVPLSIQGHTIHLSAFLLPVSGAEIILGASWLSTLGAHVADYSTLTIKFFDGSEFVTLQGDSQRSTSVM</sequence>
<name>A0A151U2X1_CAJCA</name>
<dbReference type="SUPFAM" id="SSF50630">
    <property type="entry name" value="Acid proteases"/>
    <property type="match status" value="1"/>
</dbReference>
<gene>
    <name evidence="2" type="ORF">KK1_006221</name>
</gene>
<accession>A0A151U2X1</accession>
<dbReference type="PANTHER" id="PTHR15503:SF22">
    <property type="entry name" value="TRANSPOSON TY3-I GAG POLYPROTEIN"/>
    <property type="match status" value="1"/>
</dbReference>
<feature type="domain" description="Retrotransposon gag" evidence="1">
    <location>
        <begin position="37"/>
        <end position="125"/>
    </location>
</feature>
<keyword evidence="3" id="KW-1185">Reference proteome</keyword>
<dbReference type="InterPro" id="IPR005162">
    <property type="entry name" value="Retrotrans_gag_dom"/>
</dbReference>
<dbReference type="InterPro" id="IPR032567">
    <property type="entry name" value="RTL1-rel"/>
</dbReference>
<evidence type="ECO:0000259" key="1">
    <source>
        <dbReference type="Pfam" id="PF03732"/>
    </source>
</evidence>
<protein>
    <recommendedName>
        <fullName evidence="1">Retrotransposon gag domain-containing protein</fullName>
    </recommendedName>
</protein>
<dbReference type="EMBL" id="CM003604">
    <property type="protein sequence ID" value="KYP73578.1"/>
    <property type="molecule type" value="Genomic_DNA"/>
</dbReference>
<dbReference type="Gramene" id="C.cajan_06054.t">
    <property type="protein sequence ID" value="C.cajan_06054.t.cds1"/>
    <property type="gene ID" value="C.cajan_06054"/>
</dbReference>
<reference evidence="2 3" key="1">
    <citation type="journal article" date="2012" name="Nat. Biotechnol.">
        <title>Draft genome sequence of pigeonpea (Cajanus cajan), an orphan legume crop of resource-poor farmers.</title>
        <authorList>
            <person name="Varshney R.K."/>
            <person name="Chen W."/>
            <person name="Li Y."/>
            <person name="Bharti A.K."/>
            <person name="Saxena R.K."/>
            <person name="Schlueter J.A."/>
            <person name="Donoghue M.T."/>
            <person name="Azam S."/>
            <person name="Fan G."/>
            <person name="Whaley A.M."/>
            <person name="Farmer A.D."/>
            <person name="Sheridan J."/>
            <person name="Iwata A."/>
            <person name="Tuteja R."/>
            <person name="Penmetsa R.V."/>
            <person name="Wu W."/>
            <person name="Upadhyaya H.D."/>
            <person name="Yang S.P."/>
            <person name="Shah T."/>
            <person name="Saxena K.B."/>
            <person name="Michael T."/>
            <person name="McCombie W.R."/>
            <person name="Yang B."/>
            <person name="Zhang G."/>
            <person name="Yang H."/>
            <person name="Wang J."/>
            <person name="Spillane C."/>
            <person name="Cook D.R."/>
            <person name="May G.D."/>
            <person name="Xu X."/>
            <person name="Jackson S.A."/>
        </authorList>
    </citation>
    <scope>NUCLEOTIDE SEQUENCE [LARGE SCALE GENOMIC DNA]</scope>
    <source>
        <strain evidence="3">cv. Asha</strain>
    </source>
</reference>
<evidence type="ECO:0000313" key="3">
    <source>
        <dbReference type="Proteomes" id="UP000075243"/>
    </source>
</evidence>
<proteinExistence type="predicted"/>
<organism evidence="2 3">
    <name type="scientific">Cajanus cajan</name>
    <name type="common">Pigeon pea</name>
    <name type="synonym">Cajanus indicus</name>
    <dbReference type="NCBI Taxonomy" id="3821"/>
    <lineage>
        <taxon>Eukaryota</taxon>
        <taxon>Viridiplantae</taxon>
        <taxon>Streptophyta</taxon>
        <taxon>Embryophyta</taxon>
        <taxon>Tracheophyta</taxon>
        <taxon>Spermatophyta</taxon>
        <taxon>Magnoliopsida</taxon>
        <taxon>eudicotyledons</taxon>
        <taxon>Gunneridae</taxon>
        <taxon>Pentapetalae</taxon>
        <taxon>rosids</taxon>
        <taxon>fabids</taxon>
        <taxon>Fabales</taxon>
        <taxon>Fabaceae</taxon>
        <taxon>Papilionoideae</taxon>
        <taxon>50 kb inversion clade</taxon>
        <taxon>NPAAA clade</taxon>
        <taxon>indigoferoid/millettioid clade</taxon>
        <taxon>Phaseoleae</taxon>
        <taxon>Cajanus</taxon>
    </lineage>
</organism>
<dbReference type="Proteomes" id="UP000075243">
    <property type="component" value="Chromosome 2"/>
</dbReference>
<dbReference type="InterPro" id="IPR021109">
    <property type="entry name" value="Peptidase_aspartic_dom_sf"/>
</dbReference>
<dbReference type="PANTHER" id="PTHR15503">
    <property type="entry name" value="LDOC1 RELATED"/>
    <property type="match status" value="1"/>
</dbReference>
<dbReference type="Gene3D" id="2.40.70.10">
    <property type="entry name" value="Acid Proteases"/>
    <property type="match status" value="1"/>
</dbReference>
<dbReference type="Pfam" id="PF13975">
    <property type="entry name" value="gag-asp_proteas"/>
    <property type="match status" value="1"/>
</dbReference>
<dbReference type="Pfam" id="PF03732">
    <property type="entry name" value="Retrotrans_gag"/>
    <property type="match status" value="1"/>
</dbReference>
<dbReference type="OMA" id="GITENHK"/>